<comment type="cofactor">
    <cofactor evidence="1">
        <name>Zn(2+)</name>
        <dbReference type="ChEBI" id="CHEBI:29105"/>
    </cofactor>
</comment>
<dbReference type="GO" id="GO:0046872">
    <property type="term" value="F:metal ion binding"/>
    <property type="evidence" value="ECO:0007669"/>
    <property type="project" value="UniProtKB-KW"/>
</dbReference>
<dbReference type="InterPro" id="IPR036291">
    <property type="entry name" value="NAD(P)-bd_dom_sf"/>
</dbReference>
<comment type="caution">
    <text evidence="8">The sequence shown here is derived from an EMBL/GenBank/DDBJ whole genome shotgun (WGS) entry which is preliminary data.</text>
</comment>
<dbReference type="GeneID" id="71855278"/>
<name>A0ABD5NVV1_9EURY</name>
<protein>
    <submittedName>
        <fullName evidence="8">Zinc-binding dehydrogenase</fullName>
    </submittedName>
</protein>
<dbReference type="CDD" id="cd08255">
    <property type="entry name" value="2-desacetyl-2-hydroxyethyl_bacteriochlorophyllide_like"/>
    <property type="match status" value="1"/>
</dbReference>
<dbReference type="GO" id="GO:0016491">
    <property type="term" value="F:oxidoreductase activity"/>
    <property type="evidence" value="ECO:0007669"/>
    <property type="project" value="UniProtKB-KW"/>
</dbReference>
<feature type="region of interest" description="Disordered" evidence="6">
    <location>
        <begin position="1"/>
        <end position="29"/>
    </location>
</feature>
<dbReference type="InterPro" id="IPR011032">
    <property type="entry name" value="GroES-like_sf"/>
</dbReference>
<dbReference type="SUPFAM" id="SSF50129">
    <property type="entry name" value="GroES-like"/>
    <property type="match status" value="1"/>
</dbReference>
<dbReference type="InterPro" id="IPR013149">
    <property type="entry name" value="ADH-like_C"/>
</dbReference>
<sequence>MTARRLRFTGPESVEVERRAVPDPGPSEVRVETDVSAVSAGTEGLIYRGEAPTDLPSDETIDALEGDLSFPLTYGYAAVGRVTAAGADVDDEWLERRVFAYNPHESHFVADPETLVPVPDGISTRTAALFANAETAVTLVLDGQPAIGERVVVFGQGVVGLLTTALLAHSPVETLVTVDRLERRRSVGETFGADRAVDPADDIPTRIESIAGGRADLTYEVSGDPDALNDAVATTGFDGRVIVGSWYGTKSADLDLGGRFHRDRIAVRSSQVSTIAPRHEGRWSRERRHDVAWSWLRRLDLEDLLTHELPIERADEAYRLLEDRPDEAIQVLLTYE</sequence>
<gene>
    <name evidence="8" type="ORF">ACFOZ7_01915</name>
</gene>
<evidence type="ECO:0000256" key="6">
    <source>
        <dbReference type="SAM" id="MobiDB-lite"/>
    </source>
</evidence>
<evidence type="ECO:0000313" key="9">
    <source>
        <dbReference type="Proteomes" id="UP001595821"/>
    </source>
</evidence>
<dbReference type="PANTHER" id="PTHR43350">
    <property type="entry name" value="NAD-DEPENDENT ALCOHOL DEHYDROGENASE"/>
    <property type="match status" value="1"/>
</dbReference>
<dbReference type="SUPFAM" id="SSF51735">
    <property type="entry name" value="NAD(P)-binding Rossmann-fold domains"/>
    <property type="match status" value="1"/>
</dbReference>
<evidence type="ECO:0000259" key="7">
    <source>
        <dbReference type="Pfam" id="PF00107"/>
    </source>
</evidence>
<dbReference type="PANTHER" id="PTHR43350:SF19">
    <property type="entry name" value="D-GULOSIDE 3-DEHYDROGENASE"/>
    <property type="match status" value="1"/>
</dbReference>
<evidence type="ECO:0000256" key="2">
    <source>
        <dbReference type="ARBA" id="ARBA00008072"/>
    </source>
</evidence>
<organism evidence="8 9">
    <name type="scientific">Natribaculum luteum</name>
    <dbReference type="NCBI Taxonomy" id="1586232"/>
    <lineage>
        <taxon>Archaea</taxon>
        <taxon>Methanobacteriati</taxon>
        <taxon>Methanobacteriota</taxon>
        <taxon>Stenosarchaea group</taxon>
        <taxon>Halobacteria</taxon>
        <taxon>Halobacteriales</taxon>
        <taxon>Natrialbaceae</taxon>
        <taxon>Natribaculum</taxon>
    </lineage>
</organism>
<dbReference type="RefSeq" id="WP_246968995.1">
    <property type="nucleotide sequence ID" value="NZ_CP095397.1"/>
</dbReference>
<feature type="domain" description="Alcohol dehydrogenase-like C-terminal" evidence="7">
    <location>
        <begin position="159"/>
        <end position="274"/>
    </location>
</feature>
<dbReference type="Gene3D" id="3.90.180.10">
    <property type="entry name" value="Medium-chain alcohol dehydrogenases, catalytic domain"/>
    <property type="match status" value="2"/>
</dbReference>
<comment type="similarity">
    <text evidence="2">Belongs to the zinc-containing alcohol dehydrogenase family.</text>
</comment>
<dbReference type="Gene3D" id="3.40.50.720">
    <property type="entry name" value="NAD(P)-binding Rossmann-like Domain"/>
    <property type="match status" value="1"/>
</dbReference>
<reference evidence="8 9" key="1">
    <citation type="journal article" date="2014" name="Int. J. Syst. Evol. Microbiol.">
        <title>Complete genome sequence of Corynebacterium casei LMG S-19264T (=DSM 44701T), isolated from a smear-ripened cheese.</title>
        <authorList>
            <consortium name="US DOE Joint Genome Institute (JGI-PGF)"/>
            <person name="Walter F."/>
            <person name="Albersmeier A."/>
            <person name="Kalinowski J."/>
            <person name="Ruckert C."/>
        </authorList>
    </citation>
    <scope>NUCLEOTIDE SEQUENCE [LARGE SCALE GENOMIC DNA]</scope>
    <source>
        <strain evidence="8 9">IBRC-M 10912</strain>
    </source>
</reference>
<keyword evidence="4" id="KW-0862">Zinc</keyword>
<accession>A0ABD5NVV1</accession>
<evidence type="ECO:0000256" key="4">
    <source>
        <dbReference type="ARBA" id="ARBA00022833"/>
    </source>
</evidence>
<proteinExistence type="inferred from homology"/>
<evidence type="ECO:0000256" key="3">
    <source>
        <dbReference type="ARBA" id="ARBA00022723"/>
    </source>
</evidence>
<dbReference type="AlphaFoldDB" id="A0ABD5NVV1"/>
<evidence type="ECO:0000256" key="1">
    <source>
        <dbReference type="ARBA" id="ARBA00001947"/>
    </source>
</evidence>
<evidence type="ECO:0000313" key="8">
    <source>
        <dbReference type="EMBL" id="MFC4245769.1"/>
    </source>
</evidence>
<keyword evidence="3" id="KW-0479">Metal-binding</keyword>
<dbReference type="EMBL" id="JBHSDJ010000003">
    <property type="protein sequence ID" value="MFC4245769.1"/>
    <property type="molecule type" value="Genomic_DNA"/>
</dbReference>
<dbReference type="Pfam" id="PF00107">
    <property type="entry name" value="ADH_zinc_N"/>
    <property type="match status" value="1"/>
</dbReference>
<dbReference type="Proteomes" id="UP001595821">
    <property type="component" value="Unassembled WGS sequence"/>
</dbReference>
<evidence type="ECO:0000256" key="5">
    <source>
        <dbReference type="ARBA" id="ARBA00023002"/>
    </source>
</evidence>
<keyword evidence="5" id="KW-0560">Oxidoreductase</keyword>